<gene>
    <name evidence="1" type="ORF">PS631_00271</name>
</gene>
<organism evidence="1 2">
    <name type="scientific">Pseudomonas fluorescens</name>
    <dbReference type="NCBI Taxonomy" id="294"/>
    <lineage>
        <taxon>Bacteria</taxon>
        <taxon>Pseudomonadati</taxon>
        <taxon>Pseudomonadota</taxon>
        <taxon>Gammaproteobacteria</taxon>
        <taxon>Pseudomonadales</taxon>
        <taxon>Pseudomonadaceae</taxon>
        <taxon>Pseudomonas</taxon>
    </lineage>
</organism>
<evidence type="ECO:0000313" key="1">
    <source>
        <dbReference type="EMBL" id="VVM40782.1"/>
    </source>
</evidence>
<protein>
    <submittedName>
        <fullName evidence="1">Uncharacterized protein</fullName>
    </submittedName>
</protein>
<evidence type="ECO:0000313" key="2">
    <source>
        <dbReference type="Proteomes" id="UP000399692"/>
    </source>
</evidence>
<proteinExistence type="predicted"/>
<dbReference type="Proteomes" id="UP000399692">
    <property type="component" value="Unassembled WGS sequence"/>
</dbReference>
<reference evidence="1 2" key="1">
    <citation type="submission" date="2019-09" db="EMBL/GenBank/DDBJ databases">
        <authorList>
            <person name="Chandra G."/>
            <person name="Truman W A."/>
        </authorList>
    </citation>
    <scope>NUCLEOTIDE SEQUENCE [LARGE SCALE GENOMIC DNA]</scope>
    <source>
        <strain evidence="1">PS631</strain>
    </source>
</reference>
<accession>A0A5E6PEI1</accession>
<sequence>MNGEAIQSDTLSALVSQHAIRETVVGRVAWITTNHNGRSGRCDAK</sequence>
<name>A0A5E6PEI1_PSEFL</name>
<dbReference type="EMBL" id="CABVHF010000001">
    <property type="protein sequence ID" value="VVM40782.1"/>
    <property type="molecule type" value="Genomic_DNA"/>
</dbReference>
<dbReference type="AlphaFoldDB" id="A0A5E6PEI1"/>